<gene>
    <name evidence="2" type="ORF">J3U88_07685</name>
</gene>
<evidence type="ECO:0000256" key="1">
    <source>
        <dbReference type="SAM" id="Phobius"/>
    </source>
</evidence>
<name>A0A8J7Q5H7_9BACT</name>
<dbReference type="EMBL" id="JAFREP010000005">
    <property type="protein sequence ID" value="MBO1318331.1"/>
    <property type="molecule type" value="Genomic_DNA"/>
</dbReference>
<evidence type="ECO:0000313" key="2">
    <source>
        <dbReference type="EMBL" id="MBO1318331.1"/>
    </source>
</evidence>
<evidence type="ECO:0000313" key="3">
    <source>
        <dbReference type="Proteomes" id="UP000664417"/>
    </source>
</evidence>
<feature type="transmembrane region" description="Helical" evidence="1">
    <location>
        <begin position="95"/>
        <end position="114"/>
    </location>
</feature>
<organism evidence="2 3">
    <name type="scientific">Acanthopleuribacter pedis</name>
    <dbReference type="NCBI Taxonomy" id="442870"/>
    <lineage>
        <taxon>Bacteria</taxon>
        <taxon>Pseudomonadati</taxon>
        <taxon>Acidobacteriota</taxon>
        <taxon>Holophagae</taxon>
        <taxon>Acanthopleuribacterales</taxon>
        <taxon>Acanthopleuribacteraceae</taxon>
        <taxon>Acanthopleuribacter</taxon>
    </lineage>
</organism>
<reference evidence="2" key="1">
    <citation type="submission" date="2021-03" db="EMBL/GenBank/DDBJ databases">
        <authorList>
            <person name="Wang G."/>
        </authorList>
    </citation>
    <scope>NUCLEOTIDE SEQUENCE</scope>
    <source>
        <strain evidence="2">KCTC 12899</strain>
    </source>
</reference>
<dbReference type="AlphaFoldDB" id="A0A8J7Q5H7"/>
<accession>A0A8J7Q5H7</accession>
<dbReference type="Proteomes" id="UP000664417">
    <property type="component" value="Unassembled WGS sequence"/>
</dbReference>
<keyword evidence="1" id="KW-0472">Membrane</keyword>
<feature type="transmembrane region" description="Helical" evidence="1">
    <location>
        <begin position="7"/>
        <end position="25"/>
    </location>
</feature>
<keyword evidence="3" id="KW-1185">Reference proteome</keyword>
<dbReference type="RefSeq" id="WP_207858039.1">
    <property type="nucleotide sequence ID" value="NZ_JAFREP010000005.1"/>
</dbReference>
<comment type="caution">
    <text evidence="2">The sequence shown here is derived from an EMBL/GenBank/DDBJ whole genome shotgun (WGS) entry which is preliminary data.</text>
</comment>
<protein>
    <submittedName>
        <fullName evidence="2">Uncharacterized protein</fullName>
    </submittedName>
</protein>
<keyword evidence="1" id="KW-1133">Transmembrane helix</keyword>
<keyword evidence="1" id="KW-0812">Transmembrane</keyword>
<sequence>MKVFAGFWGFVVVFYGVSLVFFPVGHDVPVNNYKGCYRGIFIEDLNRIYGESIYAKNPKSGITCLNFTGAEFLEFTYGFIEYLLYHIPLDKRSDTMLFVPFVASVILSFVYPFLWAKRRIAKKDTCSKITRKLFN</sequence>
<proteinExistence type="predicted"/>